<accession>A0A9D1KIY5</accession>
<reference evidence="3" key="1">
    <citation type="submission" date="2020-10" db="EMBL/GenBank/DDBJ databases">
        <authorList>
            <person name="Gilroy R."/>
        </authorList>
    </citation>
    <scope>NUCLEOTIDE SEQUENCE</scope>
    <source>
        <strain evidence="3">ChiW17-6978</strain>
    </source>
</reference>
<feature type="transmembrane region" description="Helical" evidence="1">
    <location>
        <begin position="72"/>
        <end position="94"/>
    </location>
</feature>
<gene>
    <name evidence="3" type="ORF">IAD46_02890</name>
</gene>
<dbReference type="Proteomes" id="UP000886758">
    <property type="component" value="Unassembled WGS sequence"/>
</dbReference>
<sequence length="95" mass="10360">MKYCSHCGAEVKDEAVVCVHCGCSLETEKEESSVFAILAIVFGALGGWLGLVFGVIGLATYKNPSNKTKCKIGIALWAVWLVILVILWFSTLMMF</sequence>
<feature type="transmembrane region" description="Helical" evidence="1">
    <location>
        <begin position="34"/>
        <end position="60"/>
    </location>
</feature>
<proteinExistence type="predicted"/>
<evidence type="ECO:0000259" key="2">
    <source>
        <dbReference type="Pfam" id="PF13240"/>
    </source>
</evidence>
<keyword evidence="1" id="KW-0472">Membrane</keyword>
<protein>
    <submittedName>
        <fullName evidence="3">Zinc ribbon domain-containing protein</fullName>
    </submittedName>
</protein>
<evidence type="ECO:0000256" key="1">
    <source>
        <dbReference type="SAM" id="Phobius"/>
    </source>
</evidence>
<dbReference type="EMBL" id="DVLF01000092">
    <property type="protein sequence ID" value="HIT49952.1"/>
    <property type="molecule type" value="Genomic_DNA"/>
</dbReference>
<name>A0A9D1KIY5_9MOLU</name>
<comment type="caution">
    <text evidence="3">The sequence shown here is derived from an EMBL/GenBank/DDBJ whole genome shotgun (WGS) entry which is preliminary data.</text>
</comment>
<reference evidence="3" key="2">
    <citation type="journal article" date="2021" name="PeerJ">
        <title>Extensive microbial diversity within the chicken gut microbiome revealed by metagenomics and culture.</title>
        <authorList>
            <person name="Gilroy R."/>
            <person name="Ravi A."/>
            <person name="Getino M."/>
            <person name="Pursley I."/>
            <person name="Horton D.L."/>
            <person name="Alikhan N.F."/>
            <person name="Baker D."/>
            <person name="Gharbi K."/>
            <person name="Hall N."/>
            <person name="Watson M."/>
            <person name="Adriaenssens E.M."/>
            <person name="Foster-Nyarko E."/>
            <person name="Jarju S."/>
            <person name="Secka A."/>
            <person name="Antonio M."/>
            <person name="Oren A."/>
            <person name="Chaudhuri R.R."/>
            <person name="La Ragione R."/>
            <person name="Hildebrand F."/>
            <person name="Pallen M.J."/>
        </authorList>
    </citation>
    <scope>NUCLEOTIDE SEQUENCE</scope>
    <source>
        <strain evidence="3">ChiW17-6978</strain>
    </source>
</reference>
<evidence type="ECO:0000313" key="4">
    <source>
        <dbReference type="Proteomes" id="UP000886758"/>
    </source>
</evidence>
<keyword evidence="1" id="KW-0812">Transmembrane</keyword>
<evidence type="ECO:0000313" key="3">
    <source>
        <dbReference type="EMBL" id="HIT49952.1"/>
    </source>
</evidence>
<feature type="domain" description="Zinc-ribbon" evidence="2">
    <location>
        <begin position="3"/>
        <end position="25"/>
    </location>
</feature>
<dbReference type="InterPro" id="IPR026870">
    <property type="entry name" value="Zinc_ribbon_dom"/>
</dbReference>
<organism evidence="3 4">
    <name type="scientific">Candidatus Pelethenecus faecipullorum</name>
    <dbReference type="NCBI Taxonomy" id="2840900"/>
    <lineage>
        <taxon>Bacteria</taxon>
        <taxon>Bacillati</taxon>
        <taxon>Mycoplasmatota</taxon>
        <taxon>Mollicutes</taxon>
        <taxon>Candidatus Pelethenecus</taxon>
    </lineage>
</organism>
<dbReference type="AlphaFoldDB" id="A0A9D1KIY5"/>
<dbReference type="Pfam" id="PF13240">
    <property type="entry name" value="Zn_Ribbon_1"/>
    <property type="match status" value="1"/>
</dbReference>
<keyword evidence="1" id="KW-1133">Transmembrane helix</keyword>